<reference evidence="1 3" key="1">
    <citation type="submission" date="2013-02" db="EMBL/GenBank/DDBJ databases">
        <title>The Genome Sequence of Enterococcus gilvus ATCC BAA-350.</title>
        <authorList>
            <consortium name="The Broad Institute Genome Sequencing Platform"/>
            <consortium name="The Broad Institute Genome Sequencing Center for Infectious Disease"/>
            <person name="Earl A.M."/>
            <person name="Gilmore M.S."/>
            <person name="Lebreton F."/>
            <person name="Walker B."/>
            <person name="Young S.K."/>
            <person name="Zeng Q."/>
            <person name="Gargeya S."/>
            <person name="Fitzgerald M."/>
            <person name="Haas B."/>
            <person name="Abouelleil A."/>
            <person name="Alvarado L."/>
            <person name="Arachchi H.M."/>
            <person name="Berlin A.M."/>
            <person name="Chapman S.B."/>
            <person name="Dewar J."/>
            <person name="Goldberg J."/>
            <person name="Griggs A."/>
            <person name="Gujja S."/>
            <person name="Hansen M."/>
            <person name="Howarth C."/>
            <person name="Imamovic A."/>
            <person name="Larimer J."/>
            <person name="McCowan C."/>
            <person name="Murphy C."/>
            <person name="Neiman D."/>
            <person name="Pearson M."/>
            <person name="Priest M."/>
            <person name="Roberts A."/>
            <person name="Saif S."/>
            <person name="Shea T."/>
            <person name="Sisk P."/>
            <person name="Sykes S."/>
            <person name="Wortman J."/>
            <person name="Nusbaum C."/>
            <person name="Birren B."/>
        </authorList>
    </citation>
    <scope>NUCLEOTIDE SEQUENCE [LARGE SCALE GENOMIC DNA]</scope>
    <source>
        <strain evidence="1 3">ATCC BAA-350</strain>
    </source>
</reference>
<gene>
    <name evidence="2" type="ORF">I592_00414</name>
    <name evidence="1" type="ORF">UKC_03548</name>
</gene>
<protein>
    <submittedName>
        <fullName evidence="1">Uncharacterized protein</fullName>
    </submittedName>
</protein>
<evidence type="ECO:0000313" key="2">
    <source>
        <dbReference type="EMBL" id="EOW81129.1"/>
    </source>
</evidence>
<dbReference type="eggNOG" id="ENOG5032NC9">
    <property type="taxonomic scope" value="Bacteria"/>
</dbReference>
<keyword evidence="4" id="KW-1185">Reference proteome</keyword>
<dbReference type="GeneID" id="301213278"/>
<dbReference type="EMBL" id="ASWH01000001">
    <property type="protein sequence ID" value="EOW81129.1"/>
    <property type="molecule type" value="Genomic_DNA"/>
</dbReference>
<evidence type="ECO:0000313" key="3">
    <source>
        <dbReference type="Proteomes" id="UP000013750"/>
    </source>
</evidence>
<accession>R2V7C9</accession>
<organism evidence="1 3">
    <name type="scientific">Enterococcus gilvus ATCC BAA-350</name>
    <dbReference type="NCBI Taxonomy" id="1158614"/>
    <lineage>
        <taxon>Bacteria</taxon>
        <taxon>Bacillati</taxon>
        <taxon>Bacillota</taxon>
        <taxon>Bacilli</taxon>
        <taxon>Lactobacillales</taxon>
        <taxon>Enterococcaceae</taxon>
        <taxon>Enterococcus</taxon>
    </lineage>
</organism>
<dbReference type="EMBL" id="AJDQ01000012">
    <property type="protein sequence ID" value="EOI53596.1"/>
    <property type="molecule type" value="Genomic_DNA"/>
</dbReference>
<proteinExistence type="predicted"/>
<sequence length="116" mass="13493">MDAFKELFTPAQQFLMLQAYVDSKLTEEELMNFSLLESTKDVPVVFYSAGVMVIQPALDLGDFTHAFFSKEQLEIRRQDRELILELPGQAVRFGFEDRKEAQQVEKDFAYLYTNPE</sequence>
<dbReference type="Proteomes" id="UP000013750">
    <property type="component" value="Unassembled WGS sequence"/>
</dbReference>
<name>R2V7C9_9ENTE</name>
<evidence type="ECO:0000313" key="4">
    <source>
        <dbReference type="Proteomes" id="UP000014160"/>
    </source>
</evidence>
<reference evidence="2 4" key="2">
    <citation type="submission" date="2013-03" db="EMBL/GenBank/DDBJ databases">
        <title>The Genome Sequence of Enterococcus gilvus ATCC BAA-350 (PacBio/Illumina hybrid assembly).</title>
        <authorList>
            <consortium name="The Broad Institute Genomics Platform"/>
            <consortium name="The Broad Institute Genome Sequencing Center for Infectious Disease"/>
            <person name="Earl A."/>
            <person name="Russ C."/>
            <person name="Gilmore M."/>
            <person name="Surin D."/>
            <person name="Walker B."/>
            <person name="Young S."/>
            <person name="Zeng Q."/>
            <person name="Gargeya S."/>
            <person name="Fitzgerald M."/>
            <person name="Haas B."/>
            <person name="Abouelleil A."/>
            <person name="Allen A.W."/>
            <person name="Alvarado L."/>
            <person name="Arachchi H.M."/>
            <person name="Berlin A.M."/>
            <person name="Chapman S.B."/>
            <person name="Gainer-Dewar J."/>
            <person name="Goldberg J."/>
            <person name="Griggs A."/>
            <person name="Gujja S."/>
            <person name="Hansen M."/>
            <person name="Howarth C."/>
            <person name="Imamovic A."/>
            <person name="Ireland A."/>
            <person name="Larimer J."/>
            <person name="McCowan C."/>
            <person name="Murphy C."/>
            <person name="Pearson M."/>
            <person name="Poon T.W."/>
            <person name="Priest M."/>
            <person name="Roberts A."/>
            <person name="Saif S."/>
            <person name="Shea T."/>
            <person name="Sisk P."/>
            <person name="Sykes S."/>
            <person name="Wortman J."/>
            <person name="Nusbaum C."/>
            <person name="Birren B."/>
        </authorList>
    </citation>
    <scope>NUCLEOTIDE SEQUENCE [LARGE SCALE GENOMIC DNA]</scope>
    <source>
        <strain evidence="2 4">ATCC BAA-350</strain>
    </source>
</reference>
<dbReference type="PATRIC" id="fig|1158614.3.peg.3528"/>
<evidence type="ECO:0000313" key="1">
    <source>
        <dbReference type="EMBL" id="EOI53596.1"/>
    </source>
</evidence>
<comment type="caution">
    <text evidence="1">The sequence shown here is derived from an EMBL/GenBank/DDBJ whole genome shotgun (WGS) entry which is preliminary data.</text>
</comment>
<dbReference type="AlphaFoldDB" id="R2V7C9"/>
<dbReference type="HOGENOM" id="CLU_2093063_0_0_9"/>
<dbReference type="Proteomes" id="UP000014160">
    <property type="component" value="Unassembled WGS sequence"/>
</dbReference>
<dbReference type="RefSeq" id="WP_010781892.1">
    <property type="nucleotide sequence ID" value="NZ_ASWH01000001.1"/>
</dbReference>
<dbReference type="OrthoDB" id="2193357at2"/>